<name>A0ACA9QYB7_9GLOM</name>
<organism evidence="1 2">
    <name type="scientific">Racocetra persica</name>
    <dbReference type="NCBI Taxonomy" id="160502"/>
    <lineage>
        <taxon>Eukaryota</taxon>
        <taxon>Fungi</taxon>
        <taxon>Fungi incertae sedis</taxon>
        <taxon>Mucoromycota</taxon>
        <taxon>Glomeromycotina</taxon>
        <taxon>Glomeromycetes</taxon>
        <taxon>Diversisporales</taxon>
        <taxon>Gigasporaceae</taxon>
        <taxon>Racocetra</taxon>
    </lineage>
</organism>
<proteinExistence type="predicted"/>
<gene>
    <name evidence="1" type="ORF">RPERSI_LOCUS16154</name>
</gene>
<reference evidence="1" key="1">
    <citation type="submission" date="2021-06" db="EMBL/GenBank/DDBJ databases">
        <authorList>
            <person name="Kallberg Y."/>
            <person name="Tangrot J."/>
            <person name="Rosling A."/>
        </authorList>
    </citation>
    <scope>NUCLEOTIDE SEQUENCE</scope>
    <source>
        <strain evidence="1">MA461A</strain>
    </source>
</reference>
<protein>
    <submittedName>
        <fullName evidence="1">16843_t:CDS:1</fullName>
    </submittedName>
</protein>
<keyword evidence="2" id="KW-1185">Reference proteome</keyword>
<dbReference type="Proteomes" id="UP000789920">
    <property type="component" value="Unassembled WGS sequence"/>
</dbReference>
<sequence>MMNYKNSNRLNDDKKRYLIARKMVYLYEGDLGHAIGHWSTNCIRHAYCDISYKDYMELKSRSEVSNSYFEKKAIHHYELWMQNAIRRVKRAREIGKKIRAEIREESRQINNV</sequence>
<dbReference type="EMBL" id="CAJVQC010039601">
    <property type="protein sequence ID" value="CAG8768876.1"/>
    <property type="molecule type" value="Genomic_DNA"/>
</dbReference>
<evidence type="ECO:0000313" key="2">
    <source>
        <dbReference type="Proteomes" id="UP000789920"/>
    </source>
</evidence>
<accession>A0ACA9QYB7</accession>
<evidence type="ECO:0000313" key="1">
    <source>
        <dbReference type="EMBL" id="CAG8768876.1"/>
    </source>
</evidence>
<comment type="caution">
    <text evidence="1">The sequence shown here is derived from an EMBL/GenBank/DDBJ whole genome shotgun (WGS) entry which is preliminary data.</text>
</comment>